<dbReference type="Proteomes" id="UP000565579">
    <property type="component" value="Unassembled WGS sequence"/>
</dbReference>
<proteinExistence type="predicted"/>
<protein>
    <submittedName>
        <fullName evidence="1">Uncharacterized protein</fullName>
    </submittedName>
</protein>
<evidence type="ECO:0000313" key="1">
    <source>
        <dbReference type="EMBL" id="MBB6553630.1"/>
    </source>
</evidence>
<dbReference type="RefSeq" id="WP_185107941.1">
    <property type="nucleotide sequence ID" value="NZ_BAAAXY010000160.1"/>
</dbReference>
<reference evidence="1 2" key="1">
    <citation type="submission" date="2020-08" db="EMBL/GenBank/DDBJ databases">
        <title>Sequencing the genomes of 1000 actinobacteria strains.</title>
        <authorList>
            <person name="Klenk H.-P."/>
        </authorList>
    </citation>
    <scope>NUCLEOTIDE SEQUENCE [LARGE SCALE GENOMIC DNA]</scope>
    <source>
        <strain evidence="1 2">DSM 43768</strain>
    </source>
</reference>
<sequence length="92" mass="10277">MTPRTKAGQRSNSLSWMTIAAVRAYEEREVPILRRLPDLGEGAYLRAGVNVHDQRDQALVVVDGLVIGLQVEDDEQATTNYAKILAARLREE</sequence>
<dbReference type="EMBL" id="JACHMI010000001">
    <property type="protein sequence ID" value="MBB6553630.1"/>
    <property type="molecule type" value="Genomic_DNA"/>
</dbReference>
<comment type="caution">
    <text evidence="1">The sequence shown here is derived from an EMBL/GenBank/DDBJ whole genome shotgun (WGS) entry which is preliminary data.</text>
</comment>
<keyword evidence="2" id="KW-1185">Reference proteome</keyword>
<organism evidence="1 2">
    <name type="scientific">Nonomuraea rubra</name>
    <dbReference type="NCBI Taxonomy" id="46180"/>
    <lineage>
        <taxon>Bacteria</taxon>
        <taxon>Bacillati</taxon>
        <taxon>Actinomycetota</taxon>
        <taxon>Actinomycetes</taxon>
        <taxon>Streptosporangiales</taxon>
        <taxon>Streptosporangiaceae</taxon>
        <taxon>Nonomuraea</taxon>
    </lineage>
</organism>
<name>A0A7X0P1P4_9ACTN</name>
<evidence type="ECO:0000313" key="2">
    <source>
        <dbReference type="Proteomes" id="UP000565579"/>
    </source>
</evidence>
<dbReference type="AlphaFoldDB" id="A0A7X0P1P4"/>
<gene>
    <name evidence="1" type="ORF">HD593_008425</name>
</gene>
<accession>A0A7X0P1P4</accession>